<gene>
    <name evidence="11" type="primary">glnP</name>
    <name evidence="11" type="ORF">BN990_04383</name>
</gene>
<protein>
    <submittedName>
        <fullName evidence="11">Glutamine transport system permease protein GlnP</fullName>
    </submittedName>
</protein>
<evidence type="ECO:0000256" key="9">
    <source>
        <dbReference type="RuleBase" id="RU363032"/>
    </source>
</evidence>
<keyword evidence="5 9" id="KW-0812">Transmembrane</keyword>
<dbReference type="Proteomes" id="UP000028875">
    <property type="component" value="Unassembled WGS sequence"/>
</dbReference>
<accession>A0A024QHP8</accession>
<feature type="transmembrane region" description="Helical" evidence="9">
    <location>
        <begin position="39"/>
        <end position="60"/>
    </location>
</feature>
<dbReference type="Gene3D" id="1.10.3720.10">
    <property type="entry name" value="MetI-like"/>
    <property type="match status" value="1"/>
</dbReference>
<reference evidence="12" key="2">
    <citation type="submission" date="2014-05" db="EMBL/GenBank/DDBJ databases">
        <title>Draft genome sequence of Virgibacillus massiliensis Vm-5.</title>
        <authorList>
            <person name="Khelaifia S."/>
            <person name="Croce O."/>
            <person name="Lagier J.C."/>
            <person name="Raoult D."/>
        </authorList>
    </citation>
    <scope>NUCLEOTIDE SEQUENCE [LARGE SCALE GENOMIC DNA]</scope>
    <source>
        <strain evidence="12">Vm-5</strain>
    </source>
</reference>
<dbReference type="InterPro" id="IPR000515">
    <property type="entry name" value="MetI-like"/>
</dbReference>
<dbReference type="AlphaFoldDB" id="A0A024QHP8"/>
<dbReference type="GO" id="GO:0022857">
    <property type="term" value="F:transmembrane transporter activity"/>
    <property type="evidence" value="ECO:0007669"/>
    <property type="project" value="InterPro"/>
</dbReference>
<keyword evidence="3 9" id="KW-0813">Transport</keyword>
<comment type="caution">
    <text evidence="11">The sequence shown here is derived from an EMBL/GenBank/DDBJ whole genome shotgun (WGS) entry which is preliminary data.</text>
</comment>
<dbReference type="EMBL" id="CCDP010000004">
    <property type="protein sequence ID" value="CDQ42004.1"/>
    <property type="molecule type" value="Genomic_DNA"/>
</dbReference>
<dbReference type="SUPFAM" id="SSF161098">
    <property type="entry name" value="MetI-like"/>
    <property type="match status" value="1"/>
</dbReference>
<dbReference type="CDD" id="cd06261">
    <property type="entry name" value="TM_PBP2"/>
    <property type="match status" value="1"/>
</dbReference>
<dbReference type="InterPro" id="IPR035906">
    <property type="entry name" value="MetI-like_sf"/>
</dbReference>
<keyword evidence="6" id="KW-0029">Amino-acid transport</keyword>
<evidence type="ECO:0000259" key="10">
    <source>
        <dbReference type="PROSITE" id="PS50928"/>
    </source>
</evidence>
<evidence type="ECO:0000256" key="4">
    <source>
        <dbReference type="ARBA" id="ARBA00022475"/>
    </source>
</evidence>
<dbReference type="NCBIfam" id="TIGR01726">
    <property type="entry name" value="HEQRo_perm_3TM"/>
    <property type="match status" value="1"/>
</dbReference>
<dbReference type="PROSITE" id="PS50928">
    <property type="entry name" value="ABC_TM1"/>
    <property type="match status" value="1"/>
</dbReference>
<evidence type="ECO:0000256" key="2">
    <source>
        <dbReference type="ARBA" id="ARBA00010072"/>
    </source>
</evidence>
<dbReference type="Pfam" id="PF00528">
    <property type="entry name" value="BPD_transp_1"/>
    <property type="match status" value="1"/>
</dbReference>
<evidence type="ECO:0000313" key="12">
    <source>
        <dbReference type="Proteomes" id="UP000028875"/>
    </source>
</evidence>
<organism evidence="11 12">
    <name type="scientific">Virgibacillus massiliensis</name>
    <dbReference type="NCBI Taxonomy" id="1462526"/>
    <lineage>
        <taxon>Bacteria</taxon>
        <taxon>Bacillati</taxon>
        <taxon>Bacillota</taxon>
        <taxon>Bacilli</taxon>
        <taxon>Bacillales</taxon>
        <taxon>Bacillaceae</taxon>
        <taxon>Virgibacillus</taxon>
    </lineage>
</organism>
<comment type="similarity">
    <text evidence="2">Belongs to the binding-protein-dependent transport system permease family. HisMQ subfamily.</text>
</comment>
<evidence type="ECO:0000313" key="11">
    <source>
        <dbReference type="EMBL" id="CDQ42004.1"/>
    </source>
</evidence>
<keyword evidence="4" id="KW-1003">Cell membrane</keyword>
<evidence type="ECO:0000256" key="6">
    <source>
        <dbReference type="ARBA" id="ARBA00022970"/>
    </source>
</evidence>
<dbReference type="InterPro" id="IPR043429">
    <property type="entry name" value="ArtM/GltK/GlnP/TcyL/YhdX-like"/>
</dbReference>
<dbReference type="PANTHER" id="PTHR30614:SF20">
    <property type="entry name" value="GLUTAMINE TRANSPORT SYSTEM PERMEASE PROTEIN GLNP"/>
    <property type="match status" value="1"/>
</dbReference>
<proteinExistence type="inferred from homology"/>
<dbReference type="InterPro" id="IPR010065">
    <property type="entry name" value="AA_ABC_transptr_permease_3TM"/>
</dbReference>
<keyword evidence="7 9" id="KW-1133">Transmembrane helix</keyword>
<keyword evidence="12" id="KW-1185">Reference proteome</keyword>
<evidence type="ECO:0000256" key="1">
    <source>
        <dbReference type="ARBA" id="ARBA00004651"/>
    </source>
</evidence>
<dbReference type="GO" id="GO:0043190">
    <property type="term" value="C:ATP-binding cassette (ABC) transporter complex"/>
    <property type="evidence" value="ECO:0007669"/>
    <property type="project" value="InterPro"/>
</dbReference>
<feature type="transmembrane region" description="Helical" evidence="9">
    <location>
        <begin position="209"/>
        <end position="231"/>
    </location>
</feature>
<dbReference type="FunFam" id="1.10.3720.10:FF:000033">
    <property type="entry name" value="Polar amino acid ABC transporter permease"/>
    <property type="match status" value="1"/>
</dbReference>
<sequence length="237" mass="26262">MDGLTFKAAPFSLTSEVKQMVNFNWLQVIDFLPELFTGLYYTLLISVIGLIIGFVLGGIFGLGRIANNKLIKSISAIYVEVIRGTPVLVQAIWIYFALPLIIGFEIESIIAGVIVIALNSGAYIAEIVRGAVQSIDKGQMEAGRSLGLNHGQTMRYIIWPQAFKRMIPPLGNQFIISIKDTSLLSVILVPELIFQGRLIAANHFNAVEIYTTVAVFYLAITLTLSFVLRIIERRLDI</sequence>
<keyword evidence="8 9" id="KW-0472">Membrane</keyword>
<feature type="transmembrane region" description="Helical" evidence="9">
    <location>
        <begin position="108"/>
        <end position="128"/>
    </location>
</feature>
<feature type="transmembrane region" description="Helical" evidence="9">
    <location>
        <begin position="81"/>
        <end position="102"/>
    </location>
</feature>
<evidence type="ECO:0000256" key="8">
    <source>
        <dbReference type="ARBA" id="ARBA00023136"/>
    </source>
</evidence>
<evidence type="ECO:0000256" key="5">
    <source>
        <dbReference type="ARBA" id="ARBA00022692"/>
    </source>
</evidence>
<dbReference type="PANTHER" id="PTHR30614">
    <property type="entry name" value="MEMBRANE COMPONENT OF AMINO ACID ABC TRANSPORTER"/>
    <property type="match status" value="1"/>
</dbReference>
<evidence type="ECO:0000256" key="3">
    <source>
        <dbReference type="ARBA" id="ARBA00022448"/>
    </source>
</evidence>
<feature type="domain" description="ABC transmembrane type-1" evidence="10">
    <location>
        <begin position="39"/>
        <end position="228"/>
    </location>
</feature>
<dbReference type="STRING" id="1462526.BN990_04383"/>
<name>A0A024QHP8_9BACI</name>
<reference evidence="11 12" key="1">
    <citation type="submission" date="2014-03" db="EMBL/GenBank/DDBJ databases">
        <authorList>
            <person name="Urmite Genomes U."/>
        </authorList>
    </citation>
    <scope>NUCLEOTIDE SEQUENCE [LARGE SCALE GENOMIC DNA]</scope>
    <source>
        <strain evidence="11 12">Vm-5</strain>
    </source>
</reference>
<dbReference type="GO" id="GO:0006865">
    <property type="term" value="P:amino acid transport"/>
    <property type="evidence" value="ECO:0007669"/>
    <property type="project" value="UniProtKB-KW"/>
</dbReference>
<evidence type="ECO:0000256" key="7">
    <source>
        <dbReference type="ARBA" id="ARBA00022989"/>
    </source>
</evidence>
<comment type="subcellular location">
    <subcellularLocation>
        <location evidence="1 9">Cell membrane</location>
        <topology evidence="1 9">Multi-pass membrane protein</topology>
    </subcellularLocation>
</comment>
<dbReference type="eggNOG" id="COG0765">
    <property type="taxonomic scope" value="Bacteria"/>
</dbReference>